<dbReference type="AlphaFoldDB" id="A0A9X3F1Z3"/>
<keyword evidence="6 11" id="KW-0418">Kinase</keyword>
<comment type="caution">
    <text evidence="11">The sequence shown here is derived from an EMBL/GenBank/DDBJ whole genome shotgun (WGS) entry which is preliminary data.</text>
</comment>
<dbReference type="PANTHER" id="PTHR24421">
    <property type="entry name" value="NITRATE/NITRITE SENSOR PROTEIN NARX-RELATED"/>
    <property type="match status" value="1"/>
</dbReference>
<accession>A0A9X3F1Z3</accession>
<keyword evidence="8" id="KW-0902">Two-component regulatory system</keyword>
<evidence type="ECO:0000256" key="2">
    <source>
        <dbReference type="ARBA" id="ARBA00012438"/>
    </source>
</evidence>
<evidence type="ECO:0000256" key="9">
    <source>
        <dbReference type="SAM" id="MobiDB-lite"/>
    </source>
</evidence>
<keyword evidence="3" id="KW-0597">Phosphoprotein</keyword>
<feature type="domain" description="GAF" evidence="10">
    <location>
        <begin position="203"/>
        <end position="358"/>
    </location>
</feature>
<evidence type="ECO:0000256" key="1">
    <source>
        <dbReference type="ARBA" id="ARBA00000085"/>
    </source>
</evidence>
<evidence type="ECO:0000256" key="7">
    <source>
        <dbReference type="ARBA" id="ARBA00022840"/>
    </source>
</evidence>
<dbReference type="EMBL" id="JAPNKE010000002">
    <property type="protein sequence ID" value="MCY1009963.1"/>
    <property type="molecule type" value="Genomic_DNA"/>
</dbReference>
<dbReference type="GO" id="GO:0016020">
    <property type="term" value="C:membrane"/>
    <property type="evidence" value="ECO:0007669"/>
    <property type="project" value="InterPro"/>
</dbReference>
<proteinExistence type="predicted"/>
<feature type="domain" description="GAF" evidence="10">
    <location>
        <begin position="26"/>
        <end position="174"/>
    </location>
</feature>
<evidence type="ECO:0000256" key="4">
    <source>
        <dbReference type="ARBA" id="ARBA00022679"/>
    </source>
</evidence>
<comment type="catalytic activity">
    <reaction evidence="1">
        <text>ATP + protein L-histidine = ADP + protein N-phospho-L-histidine.</text>
        <dbReference type="EC" id="2.7.13.3"/>
    </reaction>
</comment>
<name>A0A9X3F1Z3_9BACT</name>
<reference evidence="11" key="1">
    <citation type="submission" date="2022-11" db="EMBL/GenBank/DDBJ databases">
        <title>Minimal conservation of predation-associated metabolite biosynthetic gene clusters underscores biosynthetic potential of Myxococcota including descriptions for ten novel species: Archangium lansinium sp. nov., Myxococcus landrumus sp. nov., Nannocystis bai.</title>
        <authorList>
            <person name="Ahearne A."/>
            <person name="Stevens C."/>
            <person name="Phillips K."/>
        </authorList>
    </citation>
    <scope>NUCLEOTIDE SEQUENCE</scope>
    <source>
        <strain evidence="11">Na p29</strain>
    </source>
</reference>
<dbReference type="InterPro" id="IPR029016">
    <property type="entry name" value="GAF-like_dom_sf"/>
</dbReference>
<feature type="region of interest" description="Disordered" evidence="9">
    <location>
        <begin position="444"/>
        <end position="464"/>
    </location>
</feature>
<keyword evidence="7" id="KW-0067">ATP-binding</keyword>
<dbReference type="InterPro" id="IPR011712">
    <property type="entry name" value="Sig_transdc_His_kin_sub3_dim/P"/>
</dbReference>
<dbReference type="Gene3D" id="3.30.450.40">
    <property type="match status" value="3"/>
</dbReference>
<gene>
    <name evidence="11" type="ORF">OV079_31260</name>
</gene>
<evidence type="ECO:0000256" key="6">
    <source>
        <dbReference type="ARBA" id="ARBA00022777"/>
    </source>
</evidence>
<organism evidence="11 12">
    <name type="scientific">Nannocystis pusilla</name>
    <dbReference type="NCBI Taxonomy" id="889268"/>
    <lineage>
        <taxon>Bacteria</taxon>
        <taxon>Pseudomonadati</taxon>
        <taxon>Myxococcota</taxon>
        <taxon>Polyangia</taxon>
        <taxon>Nannocystales</taxon>
        <taxon>Nannocystaceae</taxon>
        <taxon>Nannocystis</taxon>
    </lineage>
</organism>
<keyword evidence="5" id="KW-0547">Nucleotide-binding</keyword>
<evidence type="ECO:0000256" key="5">
    <source>
        <dbReference type="ARBA" id="ARBA00022741"/>
    </source>
</evidence>
<evidence type="ECO:0000313" key="11">
    <source>
        <dbReference type="EMBL" id="MCY1009963.1"/>
    </source>
</evidence>
<dbReference type="PANTHER" id="PTHR24421:SF10">
    <property type="entry name" value="NITRATE_NITRITE SENSOR PROTEIN NARQ"/>
    <property type="match status" value="1"/>
</dbReference>
<sequence length="708" mass="76448">MTSSATDDELLGLLADCGELLARPSDPLTAMVDVVRKIGQALDADRMQYFVRDTSARVSHCISAWVREGIEPMRPGPYRDEDFDEVIRPLSRGEIYSTTLAGKSGRNLEVNAGSGTTADLLVPVLVDGEVRGILSIDQCRGQAVFPAREVSILRSMAVLIASTLGRSDAEGTRSRAVRRRHLAREAAMESALDVVGDLLLLGDLESALDQVLPHIGAMAACHRVVLLMRDELDGRPCHRLTQEWLAPGQPSQATESLSVLFDDVAPPGAVAGLASGSPFWWRTAGRSDPFSLRHQALGVAVSGALPLLVEGGYAGMLAFGWCFEPNLGADGVEFRVLQLAANSIAAALQRQRAIERTIERERERLEAVQFEQARHARHRADQLEAANAVLRAINQRMADGGDPVAALQAILEQAVLAVGARAGGLTRLLGGQLHLVAFMAHAMQPPGPPAPDSRSASRGTPSNLAWRHVEEDDTDGGLPWRDRSIEHVLDAEIFDGDQVVGVLRLGFSPAPEHKDAIEWLVEAICQQTALAIRLSAMSTELERRTRRETLLAERSRMAREIHDGVAQGFTGILLQLGALAETQSDLAHAKELARRAAGLAREGLADARRAVMALQPESASREDLASALAYLVEGASVPGKVACDFRSQSWDFGAELGPVRSHDLYRVVQEALNNALRHAQATAIEVTRTNVDGNPAASRGRRGRLRRG</sequence>
<dbReference type="InterPro" id="IPR050482">
    <property type="entry name" value="Sensor_HK_TwoCompSys"/>
</dbReference>
<dbReference type="SUPFAM" id="SSF55781">
    <property type="entry name" value="GAF domain-like"/>
    <property type="match status" value="3"/>
</dbReference>
<feature type="compositionally biased region" description="Polar residues" evidence="9">
    <location>
        <begin position="454"/>
        <end position="463"/>
    </location>
</feature>
<dbReference type="Pfam" id="PF01590">
    <property type="entry name" value="GAF"/>
    <property type="match status" value="1"/>
</dbReference>
<keyword evidence="12" id="KW-1185">Reference proteome</keyword>
<feature type="domain" description="GAF" evidence="10">
    <location>
        <begin position="402"/>
        <end position="542"/>
    </location>
</feature>
<dbReference type="Pfam" id="PF07730">
    <property type="entry name" value="HisKA_3"/>
    <property type="match status" value="1"/>
</dbReference>
<dbReference type="Proteomes" id="UP001150924">
    <property type="component" value="Unassembled WGS sequence"/>
</dbReference>
<dbReference type="EC" id="2.7.13.3" evidence="2"/>
<dbReference type="SMART" id="SM00065">
    <property type="entry name" value="GAF"/>
    <property type="match status" value="3"/>
</dbReference>
<dbReference type="Gene3D" id="6.10.250.2870">
    <property type="match status" value="1"/>
</dbReference>
<keyword evidence="4" id="KW-0808">Transferase</keyword>
<dbReference type="GO" id="GO:0046983">
    <property type="term" value="F:protein dimerization activity"/>
    <property type="evidence" value="ECO:0007669"/>
    <property type="project" value="InterPro"/>
</dbReference>
<evidence type="ECO:0000256" key="3">
    <source>
        <dbReference type="ARBA" id="ARBA00022553"/>
    </source>
</evidence>
<dbReference type="GO" id="GO:0000155">
    <property type="term" value="F:phosphorelay sensor kinase activity"/>
    <property type="evidence" value="ECO:0007669"/>
    <property type="project" value="InterPro"/>
</dbReference>
<protein>
    <recommendedName>
        <fullName evidence="2">histidine kinase</fullName>
        <ecNumber evidence="2">2.7.13.3</ecNumber>
    </recommendedName>
</protein>
<evidence type="ECO:0000313" key="12">
    <source>
        <dbReference type="Proteomes" id="UP001150924"/>
    </source>
</evidence>
<evidence type="ECO:0000256" key="8">
    <source>
        <dbReference type="ARBA" id="ARBA00023012"/>
    </source>
</evidence>
<dbReference type="RefSeq" id="WP_267772730.1">
    <property type="nucleotide sequence ID" value="NZ_JAPNKE010000002.1"/>
</dbReference>
<evidence type="ECO:0000259" key="10">
    <source>
        <dbReference type="SMART" id="SM00065"/>
    </source>
</evidence>
<dbReference type="InterPro" id="IPR003018">
    <property type="entry name" value="GAF"/>
</dbReference>
<dbReference type="GO" id="GO:0005524">
    <property type="term" value="F:ATP binding"/>
    <property type="evidence" value="ECO:0007669"/>
    <property type="project" value="UniProtKB-KW"/>
</dbReference>